<keyword evidence="3 8" id="KW-0479">Metal-binding</keyword>
<keyword evidence="4 8" id="KW-0460">Magnesium</keyword>
<dbReference type="GO" id="GO:0000287">
    <property type="term" value="F:magnesium ion binding"/>
    <property type="evidence" value="ECO:0007669"/>
    <property type="project" value="UniProtKB-UniRule"/>
</dbReference>
<evidence type="ECO:0000256" key="5">
    <source>
        <dbReference type="ARBA" id="ARBA00023004"/>
    </source>
</evidence>
<feature type="binding site" evidence="8">
    <location>
        <position position="51"/>
    </location>
    <ligand>
        <name>Mg(2+)</name>
        <dbReference type="ChEBI" id="CHEBI:18420"/>
    </ligand>
</feature>
<feature type="binding site" evidence="8">
    <location>
        <position position="91"/>
    </location>
    <ligand>
        <name>S-adenosyl-L-methionine</name>
        <dbReference type="ChEBI" id="CHEBI:59789"/>
    </ligand>
</feature>
<dbReference type="EC" id="4.3.99.3" evidence="8"/>
<feature type="domain" description="Radical SAM core" evidence="9">
    <location>
        <begin position="29"/>
        <end position="238"/>
    </location>
</feature>
<keyword evidence="5 8" id="KW-0408">Iron</keyword>
<dbReference type="PROSITE" id="PS51918">
    <property type="entry name" value="RADICAL_SAM"/>
    <property type="match status" value="1"/>
</dbReference>
<dbReference type="GO" id="GO:0016840">
    <property type="term" value="F:carbon-nitrogen lyase activity"/>
    <property type="evidence" value="ECO:0007669"/>
    <property type="project" value="UniProtKB-UniRule"/>
</dbReference>
<comment type="subunit">
    <text evidence="8">Homodimer.</text>
</comment>
<dbReference type="SUPFAM" id="SSF102114">
    <property type="entry name" value="Radical SAM enzymes"/>
    <property type="match status" value="1"/>
</dbReference>
<proteinExistence type="inferred from homology"/>
<dbReference type="AlphaFoldDB" id="A0A229RBY5"/>
<dbReference type="PANTHER" id="PTHR42836:SF1">
    <property type="entry name" value="7-CARBOXY-7-DEAZAGUANINE SYNTHASE"/>
    <property type="match status" value="1"/>
</dbReference>
<feature type="binding site" evidence="8">
    <location>
        <position position="46"/>
    </location>
    <ligand>
        <name>[4Fe-4S] cluster</name>
        <dbReference type="ChEBI" id="CHEBI:49883"/>
        <note>4Fe-4S-S-AdoMet</note>
    </ligand>
</feature>
<dbReference type="InterPro" id="IPR007197">
    <property type="entry name" value="rSAM"/>
</dbReference>
<dbReference type="GO" id="GO:0051539">
    <property type="term" value="F:4 iron, 4 sulfur cluster binding"/>
    <property type="evidence" value="ECO:0007669"/>
    <property type="project" value="UniProtKB-UniRule"/>
</dbReference>
<evidence type="ECO:0000256" key="1">
    <source>
        <dbReference type="ARBA" id="ARBA00022485"/>
    </source>
</evidence>
<gene>
    <name evidence="8" type="primary">queE</name>
    <name evidence="10" type="ORF">CFP75_35665</name>
</gene>
<evidence type="ECO:0000313" key="10">
    <source>
        <dbReference type="EMBL" id="OXM44136.1"/>
    </source>
</evidence>
<evidence type="ECO:0000256" key="2">
    <source>
        <dbReference type="ARBA" id="ARBA00022691"/>
    </source>
</evidence>
<feature type="binding site" evidence="8">
    <location>
        <begin position="142"/>
        <end position="144"/>
    </location>
    <ligand>
        <name>S-adenosyl-L-methionine</name>
        <dbReference type="ChEBI" id="CHEBI:59789"/>
    </ligand>
</feature>
<dbReference type="Gene3D" id="3.20.20.70">
    <property type="entry name" value="Aldolase class I"/>
    <property type="match status" value="1"/>
</dbReference>
<dbReference type="PIRSF" id="PIRSF000370">
    <property type="entry name" value="QueE"/>
    <property type="match status" value="1"/>
</dbReference>
<evidence type="ECO:0000256" key="4">
    <source>
        <dbReference type="ARBA" id="ARBA00022842"/>
    </source>
</evidence>
<feature type="binding site" evidence="8">
    <location>
        <position position="89"/>
    </location>
    <ligand>
        <name>substrate</name>
    </ligand>
</feature>
<dbReference type="InterPro" id="IPR024924">
    <property type="entry name" value="7-CO-7-deazaguanine_synth-like"/>
</dbReference>
<dbReference type="OrthoDB" id="9782387at2"/>
<keyword evidence="1 8" id="KW-0004">4Fe-4S</keyword>
<dbReference type="PANTHER" id="PTHR42836">
    <property type="entry name" value="7-CARBOXY-7-DEAZAGUANINE SYNTHASE"/>
    <property type="match status" value="1"/>
</dbReference>
<dbReference type="UniPathway" id="UPA00391"/>
<reference evidence="10 11" key="1">
    <citation type="submission" date="2017-07" db="EMBL/GenBank/DDBJ databases">
        <title>Amycolatopsis alba DSM 44262 Genome sequencing and assembly.</title>
        <authorList>
            <person name="Kaur N."/>
            <person name="Mayilraj S."/>
        </authorList>
    </citation>
    <scope>NUCLEOTIDE SEQUENCE [LARGE SCALE GENOMIC DNA]</scope>
    <source>
        <strain evidence="10 11">DSM 44262</strain>
    </source>
</reference>
<dbReference type="GO" id="GO:0008616">
    <property type="term" value="P:tRNA queuosine(34) biosynthetic process"/>
    <property type="evidence" value="ECO:0007669"/>
    <property type="project" value="UniProtKB-UniRule"/>
</dbReference>
<comment type="catalytic activity">
    <reaction evidence="8">
        <text>6-carboxy-5,6,7,8-tetrahydropterin + H(+) = 7-carboxy-7-carbaguanine + NH4(+)</text>
        <dbReference type="Rhea" id="RHEA:27974"/>
        <dbReference type="ChEBI" id="CHEBI:15378"/>
        <dbReference type="ChEBI" id="CHEBI:28938"/>
        <dbReference type="ChEBI" id="CHEBI:61032"/>
        <dbReference type="ChEBI" id="CHEBI:61036"/>
        <dbReference type="EC" id="4.3.99.3"/>
    </reaction>
</comment>
<dbReference type="SFLD" id="SFLDS00029">
    <property type="entry name" value="Radical_SAM"/>
    <property type="match status" value="1"/>
</dbReference>
<organism evidence="10 11">
    <name type="scientific">Amycolatopsis alba DSM 44262</name>
    <dbReference type="NCBI Taxonomy" id="1125972"/>
    <lineage>
        <taxon>Bacteria</taxon>
        <taxon>Bacillati</taxon>
        <taxon>Actinomycetota</taxon>
        <taxon>Actinomycetes</taxon>
        <taxon>Pseudonocardiales</taxon>
        <taxon>Pseudonocardiaceae</taxon>
        <taxon>Amycolatopsis</taxon>
    </lineage>
</organism>
<accession>A0A229RBY5</accession>
<dbReference type="HAMAP" id="MF_00917">
    <property type="entry name" value="QueE"/>
    <property type="match status" value="1"/>
</dbReference>
<dbReference type="EMBL" id="NMQU01000127">
    <property type="protein sequence ID" value="OXM44136.1"/>
    <property type="molecule type" value="Genomic_DNA"/>
</dbReference>
<name>A0A229RBY5_AMYAL</name>
<dbReference type="InterPro" id="IPR058240">
    <property type="entry name" value="rSAM_sf"/>
</dbReference>
<comment type="similarity">
    <text evidence="8">Belongs to the radical SAM superfamily. 7-carboxy-7-deazaguanine synthase family.</text>
</comment>
<evidence type="ECO:0000256" key="3">
    <source>
        <dbReference type="ARBA" id="ARBA00022723"/>
    </source>
</evidence>
<feature type="binding site" evidence="8">
    <location>
        <position position="38"/>
    </location>
    <ligand>
        <name>substrate</name>
    </ligand>
</feature>
<keyword evidence="11" id="KW-1185">Reference proteome</keyword>
<evidence type="ECO:0000256" key="8">
    <source>
        <dbReference type="HAMAP-Rule" id="MF_00917"/>
    </source>
</evidence>
<keyword evidence="6 8" id="KW-0411">Iron-sulfur</keyword>
<comment type="caution">
    <text evidence="8">Lacks conserved residue(s) required for the propagation of feature annotation.</text>
</comment>
<dbReference type="GO" id="GO:1904047">
    <property type="term" value="F:S-adenosyl-L-methionine binding"/>
    <property type="evidence" value="ECO:0007669"/>
    <property type="project" value="UniProtKB-UniRule"/>
</dbReference>
<dbReference type="CDD" id="cd01335">
    <property type="entry name" value="Radical_SAM"/>
    <property type="match status" value="1"/>
</dbReference>
<comment type="caution">
    <text evidence="10">The sequence shown here is derived from an EMBL/GenBank/DDBJ whole genome shotgun (WGS) entry which is preliminary data.</text>
</comment>
<evidence type="ECO:0000256" key="7">
    <source>
        <dbReference type="ARBA" id="ARBA00023239"/>
    </source>
</evidence>
<comment type="cofactor">
    <cofactor evidence="8">
        <name>[4Fe-4S] cluster</name>
        <dbReference type="ChEBI" id="CHEBI:49883"/>
    </cofactor>
    <text evidence="8">Binds 1 [4Fe-4S] cluster. The cluster is coordinated with 3 cysteines and an exchangeable S-adenosyl-L-methionine.</text>
</comment>
<feature type="binding site" evidence="8">
    <location>
        <position position="42"/>
    </location>
    <ligand>
        <name>[4Fe-4S] cluster</name>
        <dbReference type="ChEBI" id="CHEBI:49883"/>
        <note>4Fe-4S-S-AdoMet</note>
    </ligand>
</feature>
<feature type="binding site" evidence="8">
    <location>
        <begin position="48"/>
        <end position="50"/>
    </location>
    <ligand>
        <name>S-adenosyl-L-methionine</name>
        <dbReference type="ChEBI" id="CHEBI:59789"/>
    </ligand>
</feature>
<feature type="binding site" evidence="8">
    <location>
        <position position="49"/>
    </location>
    <ligand>
        <name>[4Fe-4S] cluster</name>
        <dbReference type="ChEBI" id="CHEBI:49883"/>
        <note>4Fe-4S-S-AdoMet</note>
    </ligand>
</feature>
<comment type="cofactor">
    <cofactor evidence="8">
        <name>S-adenosyl-L-methionine</name>
        <dbReference type="ChEBI" id="CHEBI:59789"/>
    </cofactor>
    <text evidence="8">Binds 1 S-adenosyl-L-methionine per subunit.</text>
</comment>
<keyword evidence="2 8" id="KW-0949">S-adenosyl-L-methionine</keyword>
<evidence type="ECO:0000256" key="6">
    <source>
        <dbReference type="ARBA" id="ARBA00023014"/>
    </source>
</evidence>
<evidence type="ECO:0000259" key="9">
    <source>
        <dbReference type="PROSITE" id="PS51918"/>
    </source>
</evidence>
<comment type="cofactor">
    <cofactor evidence="8">
        <name>Mg(2+)</name>
        <dbReference type="ChEBI" id="CHEBI:18420"/>
    </cofactor>
</comment>
<sequence>MKPPTVPAPDRDLVVNETFGPTFQGEGPSTGRYAHFIRLFGCHLSCTWCDTPHTHDPTRYDLTAEQRILSIDDILSWLAAAPVDLLVITGGEPMLQPRVLERLLLAIRDRSLATDIEIEIETSGTIPPTDLLTAAATRFNVSPKLAHSGLRRHQRIRPAVLRHLAGTGKAVWKFVVQEIDDLDEVQELTEAYDLHPVWIMPEGTDSSTVLTRMRLLAEPVLSRRWHLSPRLHTLLWENDRGR</sequence>
<dbReference type="Pfam" id="PF04055">
    <property type="entry name" value="Radical_SAM"/>
    <property type="match status" value="1"/>
</dbReference>
<keyword evidence="7 8" id="KW-0456">Lyase</keyword>
<feature type="binding site" evidence="8">
    <location>
        <begin position="23"/>
        <end position="25"/>
    </location>
    <ligand>
        <name>substrate</name>
    </ligand>
</feature>
<comment type="pathway">
    <text evidence="8">Purine metabolism; 7-cyano-7-deazaguanine biosynthesis.</text>
</comment>
<dbReference type="Proteomes" id="UP000215563">
    <property type="component" value="Unassembled WGS sequence"/>
</dbReference>
<comment type="function">
    <text evidence="8">Catalyzes the complex heterocyclic radical-mediated conversion of 6-carboxy-5,6,7,8-tetrahydropterin (CPH4) to 7-carboxy-7-deazaguanine (CDG), a step common to the biosynthetic pathways of all 7-deazapurine-containing compounds.</text>
</comment>
<protein>
    <recommendedName>
        <fullName evidence="8">7-carboxy-7-deazaguanine synthase</fullName>
        <shortName evidence="8">CDG synthase</shortName>
        <ecNumber evidence="8">4.3.99.3</ecNumber>
    </recommendedName>
    <alternativeName>
        <fullName evidence="8">Queuosine biosynthesis protein QueE</fullName>
    </alternativeName>
</protein>
<dbReference type="InterPro" id="IPR013785">
    <property type="entry name" value="Aldolase_TIM"/>
</dbReference>
<evidence type="ECO:0000313" key="11">
    <source>
        <dbReference type="Proteomes" id="UP000215563"/>
    </source>
</evidence>
<keyword evidence="8" id="KW-0671">Queuosine biosynthesis</keyword>